<accession>A0A4Q1C2D0</accession>
<reference evidence="1 2" key="1">
    <citation type="submission" date="2019-01" db="EMBL/GenBank/DDBJ databases">
        <title>Cytophagaceae bacterium strain CAR-16.</title>
        <authorList>
            <person name="Chen W.-M."/>
        </authorList>
    </citation>
    <scope>NUCLEOTIDE SEQUENCE [LARGE SCALE GENOMIC DNA]</scope>
    <source>
        <strain evidence="1 2">CAR-16</strain>
    </source>
</reference>
<evidence type="ECO:0008006" key="3">
    <source>
        <dbReference type="Google" id="ProtNLM"/>
    </source>
</evidence>
<protein>
    <recommendedName>
        <fullName evidence="3">Tetratricopeptide repeat protein</fullName>
    </recommendedName>
</protein>
<keyword evidence="2" id="KW-1185">Reference proteome</keyword>
<dbReference type="AlphaFoldDB" id="A0A4Q1C2D0"/>
<evidence type="ECO:0000313" key="1">
    <source>
        <dbReference type="EMBL" id="RXK52221.1"/>
    </source>
</evidence>
<organism evidence="1 2">
    <name type="scientific">Aquirufa rosea</name>
    <dbReference type="NCBI Taxonomy" id="2509241"/>
    <lineage>
        <taxon>Bacteria</taxon>
        <taxon>Pseudomonadati</taxon>
        <taxon>Bacteroidota</taxon>
        <taxon>Cytophagia</taxon>
        <taxon>Cytophagales</taxon>
        <taxon>Flectobacillaceae</taxon>
        <taxon>Aquirufa</taxon>
    </lineage>
</organism>
<dbReference type="Proteomes" id="UP000289455">
    <property type="component" value="Unassembled WGS sequence"/>
</dbReference>
<dbReference type="RefSeq" id="WP_129025267.1">
    <property type="nucleotide sequence ID" value="NZ_SDHY01000001.1"/>
</dbReference>
<sequence length="181" mass="21507">MNNKAQDLWFLLNKIDRSNSNIQHSFDHDKEIYPYFYLLFWNEKFNAEQQKKIALMSSSRKHYFESIFDIEEISVPYSLSISEFFKPLPDVKEQLQVIDDFLQNLPTIARPKKNQNDEPIELMDLSEFKSGPPVSETFAKILESQEKYERAIEMYEKLSLIKPEKSVYFAARISELKHKLI</sequence>
<name>A0A4Q1C2D0_9BACT</name>
<dbReference type="OrthoDB" id="594666at2"/>
<proteinExistence type="predicted"/>
<gene>
    <name evidence="1" type="ORF">ESB04_00790</name>
</gene>
<comment type="caution">
    <text evidence="1">The sequence shown here is derived from an EMBL/GenBank/DDBJ whole genome shotgun (WGS) entry which is preliminary data.</text>
</comment>
<dbReference type="EMBL" id="SDHY01000001">
    <property type="protein sequence ID" value="RXK52221.1"/>
    <property type="molecule type" value="Genomic_DNA"/>
</dbReference>
<evidence type="ECO:0000313" key="2">
    <source>
        <dbReference type="Proteomes" id="UP000289455"/>
    </source>
</evidence>